<keyword evidence="3" id="KW-1185">Reference proteome</keyword>
<feature type="region of interest" description="Disordered" evidence="1">
    <location>
        <begin position="559"/>
        <end position="594"/>
    </location>
</feature>
<comment type="caution">
    <text evidence="2">The sequence shown here is derived from an EMBL/GenBank/DDBJ whole genome shotgun (WGS) entry which is preliminary data.</text>
</comment>
<dbReference type="EMBL" id="JADWDJ010000008">
    <property type="protein sequence ID" value="KAG5277236.1"/>
    <property type="molecule type" value="Genomic_DNA"/>
</dbReference>
<dbReference type="Proteomes" id="UP000823561">
    <property type="component" value="Chromosome 8"/>
</dbReference>
<evidence type="ECO:0000313" key="2">
    <source>
        <dbReference type="EMBL" id="KAG5277236.1"/>
    </source>
</evidence>
<name>A0AAV6GUI4_9TELE</name>
<feature type="region of interest" description="Disordered" evidence="1">
    <location>
        <begin position="481"/>
        <end position="509"/>
    </location>
</feature>
<evidence type="ECO:0000313" key="3">
    <source>
        <dbReference type="Proteomes" id="UP000823561"/>
    </source>
</evidence>
<feature type="region of interest" description="Disordered" evidence="1">
    <location>
        <begin position="105"/>
        <end position="136"/>
    </location>
</feature>
<evidence type="ECO:0000256" key="1">
    <source>
        <dbReference type="SAM" id="MobiDB-lite"/>
    </source>
</evidence>
<sequence>MEGNHTVLHLYEPIRERTWVSQCPPTRKGQSSSQRVIPSQKDQRVICQNLKKGESERGSQNGPTEEVLSSCENSKEAGTVVEVPWLANLLALCADCQDPVAMGNHHGAKHLHSPEEDWETGRQQPQREGLGCGSCSGGDGSPQLTHSLSNSAAVTFSADVVSSPRTWAQGRRLKKLWAMNSVHVEETLQSLVKQRLDPAAEFCTGGPLLDPAAEFCTCGPLLDPAAEFCAGGPLRDTAAEEEEYNCPEIPGMSSGMGKDLNSTAENAEPNLTDGQPALDNWSALEDEPIAEASKLCLRRKDSDYDNELYLCLLDNVFDTTPSPAEQEMHPVPHAAETVTQAEEWMRVERSLSPPTQFQVNEAELKDAVLRVAAKMEEVESIIQRRCAEASDTSKEDPAVRVQELRALGEELNRSLRRALQLDGLLLGDGSDNEDDWGGVSGIRPLLEEQDREAVWDLDESGEEKFPDPEVRLFQHDCHRQGHQWRPRNASTASRAGGVSGAGGLGLGRKSASSPSLSSLVFASSPNAVGTPGSLSPLLSPCSSRLSSPVPLHQLLLLPRGTQREDEGQRKHAMAGVANSTRATESEDEQHTPSRSALALEFNNTNQRAPRWFVPGKPAFPPMPTEETLLNQEDDWHLDLDFSLSFCKSVAQASSLNHADFLRITPPEHDIISDAPFSPELVFVVSI</sequence>
<dbReference type="AlphaFoldDB" id="A0AAV6GUI4"/>
<reference evidence="2" key="1">
    <citation type="submission" date="2020-10" db="EMBL/GenBank/DDBJ databases">
        <title>Chromosome-scale genome assembly of the Allis shad, Alosa alosa.</title>
        <authorList>
            <person name="Margot Z."/>
            <person name="Christophe K."/>
            <person name="Cabau C."/>
            <person name="Louis A."/>
            <person name="Berthelot C."/>
            <person name="Parey E."/>
            <person name="Roest Crollius H."/>
            <person name="Montfort J."/>
            <person name="Robinson-Rechavi M."/>
            <person name="Bucao C."/>
            <person name="Bouchez O."/>
            <person name="Gislard M."/>
            <person name="Lluch J."/>
            <person name="Milhes M."/>
            <person name="Lampietro C."/>
            <person name="Lopez Roques C."/>
            <person name="Donnadieu C."/>
            <person name="Braasch I."/>
            <person name="Desvignes T."/>
            <person name="Postlethwait J."/>
            <person name="Bobe J."/>
            <person name="Guiguen Y."/>
        </authorList>
    </citation>
    <scope>NUCLEOTIDE SEQUENCE</scope>
    <source>
        <strain evidence="2">M-15738</strain>
        <tissue evidence="2">Blood</tissue>
    </source>
</reference>
<protein>
    <submittedName>
        <fullName evidence="2">Uncharacterized protein</fullName>
    </submittedName>
</protein>
<accession>A0AAV6GUI4</accession>
<proteinExistence type="predicted"/>
<organism evidence="2 3">
    <name type="scientific">Alosa alosa</name>
    <name type="common">allis shad</name>
    <dbReference type="NCBI Taxonomy" id="278164"/>
    <lineage>
        <taxon>Eukaryota</taxon>
        <taxon>Metazoa</taxon>
        <taxon>Chordata</taxon>
        <taxon>Craniata</taxon>
        <taxon>Vertebrata</taxon>
        <taxon>Euteleostomi</taxon>
        <taxon>Actinopterygii</taxon>
        <taxon>Neopterygii</taxon>
        <taxon>Teleostei</taxon>
        <taxon>Clupei</taxon>
        <taxon>Clupeiformes</taxon>
        <taxon>Clupeoidei</taxon>
        <taxon>Clupeidae</taxon>
        <taxon>Alosa</taxon>
    </lineage>
</organism>
<gene>
    <name evidence="2" type="ORF">AALO_G00115240</name>
</gene>
<feature type="compositionally biased region" description="Gly residues" evidence="1">
    <location>
        <begin position="497"/>
        <end position="506"/>
    </location>
</feature>